<organism evidence="2 3">
    <name type="scientific">Psychroflexus sediminis</name>
    <dbReference type="NCBI Taxonomy" id="470826"/>
    <lineage>
        <taxon>Bacteria</taxon>
        <taxon>Pseudomonadati</taxon>
        <taxon>Bacteroidota</taxon>
        <taxon>Flavobacteriia</taxon>
        <taxon>Flavobacteriales</taxon>
        <taxon>Flavobacteriaceae</taxon>
        <taxon>Psychroflexus</taxon>
    </lineage>
</organism>
<name>A0A1G7VXF5_9FLAO</name>
<gene>
    <name evidence="2" type="ORF">SAMN04488027_104235</name>
</gene>
<reference evidence="2 3" key="1">
    <citation type="submission" date="2016-10" db="EMBL/GenBank/DDBJ databases">
        <authorList>
            <person name="de Groot N.N."/>
        </authorList>
    </citation>
    <scope>NUCLEOTIDE SEQUENCE [LARGE SCALE GENOMIC DNA]</scope>
    <source>
        <strain evidence="2 3">DSM 19803</strain>
    </source>
</reference>
<accession>A0A1G7VXF5</accession>
<protein>
    <submittedName>
        <fullName evidence="2">Uncharacterized protein</fullName>
    </submittedName>
</protein>
<feature type="compositionally biased region" description="Basic residues" evidence="1">
    <location>
        <begin position="21"/>
        <end position="33"/>
    </location>
</feature>
<evidence type="ECO:0000313" key="3">
    <source>
        <dbReference type="Proteomes" id="UP000199296"/>
    </source>
</evidence>
<evidence type="ECO:0000313" key="2">
    <source>
        <dbReference type="EMBL" id="SDG64403.1"/>
    </source>
</evidence>
<sequence>MSLLTFMKMSKTKKYFEKLSRCAKPHQKKKAAKKQPSIFP</sequence>
<dbReference type="Proteomes" id="UP000199296">
    <property type="component" value="Unassembled WGS sequence"/>
</dbReference>
<dbReference type="AlphaFoldDB" id="A0A1G7VXF5"/>
<proteinExistence type="predicted"/>
<dbReference type="EMBL" id="FNCW01000004">
    <property type="protein sequence ID" value="SDG64403.1"/>
    <property type="molecule type" value="Genomic_DNA"/>
</dbReference>
<keyword evidence="3" id="KW-1185">Reference proteome</keyword>
<evidence type="ECO:0000256" key="1">
    <source>
        <dbReference type="SAM" id="MobiDB-lite"/>
    </source>
</evidence>
<feature type="region of interest" description="Disordered" evidence="1">
    <location>
        <begin position="21"/>
        <end position="40"/>
    </location>
</feature>